<dbReference type="InterPro" id="IPR038109">
    <property type="entry name" value="DNA_bind_recomb_sf"/>
</dbReference>
<dbReference type="Gene3D" id="3.40.50.1390">
    <property type="entry name" value="Resolvase, N-terminal catalytic domain"/>
    <property type="match status" value="1"/>
</dbReference>
<reference evidence="3 4" key="1">
    <citation type="submission" date="2019-04" db="EMBL/GenBank/DDBJ databases">
        <title>Genome analysis of Streptococcus suis strain WUSS327.</title>
        <authorList>
            <person name="Chen H."/>
            <person name="Gao X."/>
            <person name="Wu Z."/>
        </authorList>
    </citation>
    <scope>NUCLEOTIDE SEQUENCE [LARGE SCALE GENOMIC DNA]</scope>
    <source>
        <strain evidence="3 4">WUSS327</strain>
    </source>
</reference>
<dbReference type="SMART" id="SM00857">
    <property type="entry name" value="Resolvase"/>
    <property type="match status" value="1"/>
</dbReference>
<comment type="caution">
    <text evidence="3">The sequence shown here is derived from an EMBL/GenBank/DDBJ whole genome shotgun (WGS) entry which is preliminary data.</text>
</comment>
<gene>
    <name evidence="3" type="ORF">FAJ35_03335</name>
</gene>
<organism evidence="3 4">
    <name type="scientific">Streptococcus suis</name>
    <dbReference type="NCBI Taxonomy" id="1307"/>
    <lineage>
        <taxon>Bacteria</taxon>
        <taxon>Bacillati</taxon>
        <taxon>Bacillota</taxon>
        <taxon>Bacilli</taxon>
        <taxon>Lactobacillales</taxon>
        <taxon>Streptococcaceae</taxon>
        <taxon>Streptococcus</taxon>
    </lineage>
</organism>
<dbReference type="GO" id="GO:0003677">
    <property type="term" value="F:DNA binding"/>
    <property type="evidence" value="ECO:0007669"/>
    <property type="project" value="InterPro"/>
</dbReference>
<dbReference type="InterPro" id="IPR025378">
    <property type="entry name" value="DUF4368"/>
</dbReference>
<dbReference type="PANTHER" id="PTHR30461:SF23">
    <property type="entry name" value="DNA RECOMBINASE-RELATED"/>
    <property type="match status" value="1"/>
</dbReference>
<dbReference type="InterPro" id="IPR006119">
    <property type="entry name" value="Resolv_N"/>
</dbReference>
<dbReference type="SUPFAM" id="SSF53041">
    <property type="entry name" value="Resolvase-like"/>
    <property type="match status" value="1"/>
</dbReference>
<dbReference type="PROSITE" id="PS51736">
    <property type="entry name" value="RECOMBINASES_3"/>
    <property type="match status" value="1"/>
</dbReference>
<feature type="domain" description="Resolvase/invertase-type recombinase catalytic" evidence="1">
    <location>
        <begin position="23"/>
        <end position="175"/>
    </location>
</feature>
<evidence type="ECO:0000313" key="3">
    <source>
        <dbReference type="EMBL" id="TII03125.1"/>
    </source>
</evidence>
<dbReference type="InterPro" id="IPR025827">
    <property type="entry name" value="Zn_ribbon_recom_dom"/>
</dbReference>
<dbReference type="Proteomes" id="UP000309259">
    <property type="component" value="Unassembled WGS sequence"/>
</dbReference>
<dbReference type="Pfam" id="PF13408">
    <property type="entry name" value="Zn_ribbon_recom"/>
    <property type="match status" value="1"/>
</dbReference>
<dbReference type="Pfam" id="PF14287">
    <property type="entry name" value="DUF4368"/>
    <property type="match status" value="1"/>
</dbReference>
<dbReference type="RefSeq" id="WP_136647758.1">
    <property type="nucleotide sequence ID" value="NZ_JAIMDZ010000008.1"/>
</dbReference>
<dbReference type="PANTHER" id="PTHR30461">
    <property type="entry name" value="DNA-INVERTASE FROM LAMBDOID PROPHAGE"/>
    <property type="match status" value="1"/>
</dbReference>
<accession>A0A4V4RXC4</accession>
<dbReference type="InterPro" id="IPR011109">
    <property type="entry name" value="DNA_bind_recombinase_dom"/>
</dbReference>
<sequence>MKSTTLQRTLTTKYSSLDRAEKLTALYCRISNEDMNAGDSNSILNQKSILEKYAKDNRLGTYRFFIDDGYTGTNFSKRPAFQEMLELVNAGIVKTVVVKDLSRFGRNATEVGLYTDILFPKLDVRFIAINDNVDSANSNITDLDYSGFLNIFNEFHSKSTSAKVRSVLRSKAERGERIGGFAPFGYQLDPKDKNHLVIDEVAAEIVRRIFRLYLDGMTISKIANLLSSEKVPTVTKYRQKVVDPNCDWYRESVKNILSRPEYCGDLVLAKSYIKSYKDKRKILNDAKDWLVFKDRHEAIIPRDQFELVQTMLAKKRRRTKSNRHGLFSGLVYCHDCGYRHYFCTGKSISPNQERYICSGFQSKKVKCSDSHYIRELKLQEIVLSDLNDKIQYVKKHKQEFLQLLISKTEKDSKKELKAIERRLSECQKRASQLDVIIKKLYEDNVLGKLSDERFMSLSKDYEHEQNLLKSEILEKSSYLSEQKDKLMDVNRFISIIDQYTTLTELNSSIVNELIERIEIHQPDKSSGKRVQQIDIFYTFVGKFN</sequence>
<proteinExistence type="predicted"/>
<dbReference type="Gene3D" id="3.90.1750.20">
    <property type="entry name" value="Putative Large Serine Recombinase, Chain B, Domain 2"/>
    <property type="match status" value="1"/>
</dbReference>
<dbReference type="PROSITE" id="PS51737">
    <property type="entry name" value="RECOMBINASE_DNA_BIND"/>
    <property type="match status" value="1"/>
</dbReference>
<evidence type="ECO:0000313" key="4">
    <source>
        <dbReference type="Proteomes" id="UP000309259"/>
    </source>
</evidence>
<dbReference type="Pfam" id="PF00239">
    <property type="entry name" value="Resolvase"/>
    <property type="match status" value="1"/>
</dbReference>
<dbReference type="InterPro" id="IPR036162">
    <property type="entry name" value="Resolvase-like_N_sf"/>
</dbReference>
<dbReference type="AlphaFoldDB" id="A0A4V4RXC4"/>
<dbReference type="EMBL" id="SSXL01000008">
    <property type="protein sequence ID" value="TII03125.1"/>
    <property type="molecule type" value="Genomic_DNA"/>
</dbReference>
<name>A0A4V4RXC4_STRSU</name>
<evidence type="ECO:0000259" key="1">
    <source>
        <dbReference type="PROSITE" id="PS51736"/>
    </source>
</evidence>
<protein>
    <submittedName>
        <fullName evidence="3">DUF4368 domain-containing protein</fullName>
    </submittedName>
</protein>
<dbReference type="Pfam" id="PF07508">
    <property type="entry name" value="Recombinase"/>
    <property type="match status" value="1"/>
</dbReference>
<evidence type="ECO:0000259" key="2">
    <source>
        <dbReference type="PROSITE" id="PS51737"/>
    </source>
</evidence>
<feature type="domain" description="Recombinase" evidence="2">
    <location>
        <begin position="183"/>
        <end position="318"/>
    </location>
</feature>
<dbReference type="InterPro" id="IPR050639">
    <property type="entry name" value="SSR_resolvase"/>
</dbReference>
<dbReference type="GO" id="GO:0000150">
    <property type="term" value="F:DNA strand exchange activity"/>
    <property type="evidence" value="ECO:0007669"/>
    <property type="project" value="InterPro"/>
</dbReference>